<comment type="function">
    <text evidence="12 15">Subunit e, of the mitochondrial membrane ATP synthase complex (F(1)F(0) ATP synthase or Complex V) that produces ATP from ADP in the presence of a proton gradient across the membrane which is generated by electron transport complexes of the respiratory chain. ATP synthase complex consist of a soluble F(1) head domain - the catalytic core - and a membrane F(1) domain - the membrane proton channel. These two domains are linked by a central stalk rotating inside the F(1) region and a stationary peripheral stalk. During catalysis, ATP synthesis in the catalytic domain of F(1) is coupled via a rotary mechanism of the central stalk subunits to proton translocation. In vivo, can only synthesize ATP although its ATP hydrolase activity can be activated artificially in vitro. Part of the complex F(0) domain.</text>
</comment>
<evidence type="ECO:0000256" key="6">
    <source>
        <dbReference type="ARBA" id="ARBA00022792"/>
    </source>
</evidence>
<organism evidence="17 18">
    <name type="scientific">Cyprinus carpio carpio</name>
    <dbReference type="NCBI Taxonomy" id="630221"/>
    <lineage>
        <taxon>Eukaryota</taxon>
        <taxon>Metazoa</taxon>
        <taxon>Chordata</taxon>
        <taxon>Craniata</taxon>
        <taxon>Vertebrata</taxon>
        <taxon>Euteleostomi</taxon>
        <taxon>Actinopterygii</taxon>
        <taxon>Neopterygii</taxon>
        <taxon>Teleostei</taxon>
        <taxon>Ostariophysi</taxon>
        <taxon>Cypriniformes</taxon>
        <taxon>Cyprinidae</taxon>
        <taxon>Cyprininae</taxon>
        <taxon>Cyprinus</taxon>
    </lineage>
</organism>
<dbReference type="PANTHER" id="PTHR12427:SF1">
    <property type="entry name" value="ATP SYNTHASE SUBUNIT E, MITOCHONDRIAL"/>
    <property type="match status" value="1"/>
</dbReference>
<dbReference type="GO" id="GO:0045259">
    <property type="term" value="C:proton-transporting ATP synthase complex"/>
    <property type="evidence" value="ECO:0007669"/>
    <property type="project" value="UniProtKB-UniRule"/>
</dbReference>
<reference evidence="17" key="2">
    <citation type="submission" date="2025-09" db="UniProtKB">
        <authorList>
            <consortium name="Ensembl"/>
        </authorList>
    </citation>
    <scope>IDENTIFICATION</scope>
</reference>
<evidence type="ECO:0000256" key="10">
    <source>
        <dbReference type="ARBA" id="ARBA00023136"/>
    </source>
</evidence>
<comment type="subcellular location">
    <subcellularLocation>
        <location evidence="1 15">Mitochondrion inner membrane</location>
    </subcellularLocation>
</comment>
<dbReference type="Pfam" id="PF05680">
    <property type="entry name" value="ATP-synt_E"/>
    <property type="match status" value="1"/>
</dbReference>
<keyword evidence="10" id="KW-0472">Membrane</keyword>
<dbReference type="AlphaFoldDB" id="A0A8C1ACY9"/>
<dbReference type="InterPro" id="IPR008386">
    <property type="entry name" value="ATP_synth_F0_esu_mt"/>
</dbReference>
<dbReference type="GO" id="GO:0015986">
    <property type="term" value="P:proton motive force-driven ATP synthesis"/>
    <property type="evidence" value="ECO:0007669"/>
    <property type="project" value="InterPro"/>
</dbReference>
<keyword evidence="11 15" id="KW-0066">ATP synthesis</keyword>
<evidence type="ECO:0000313" key="17">
    <source>
        <dbReference type="Ensembl" id="ENSCCRP00000016223.2"/>
    </source>
</evidence>
<evidence type="ECO:0000256" key="11">
    <source>
        <dbReference type="ARBA" id="ARBA00023310"/>
    </source>
</evidence>
<evidence type="ECO:0000256" key="2">
    <source>
        <dbReference type="ARBA" id="ARBA00007333"/>
    </source>
</evidence>
<protein>
    <recommendedName>
        <fullName evidence="14 15">ATP synthase F(0) complex subunit e, mitochondrial</fullName>
    </recommendedName>
</protein>
<evidence type="ECO:0000256" key="16">
    <source>
        <dbReference type="SAM" id="Coils"/>
    </source>
</evidence>
<name>A0A8C1ACY9_CYPCA</name>
<keyword evidence="4 15" id="KW-0138">CF(0)</keyword>
<evidence type="ECO:0000256" key="14">
    <source>
        <dbReference type="ARBA" id="ARBA00074682"/>
    </source>
</evidence>
<keyword evidence="7" id="KW-0007">Acetylation</keyword>
<sequence length="144" mass="16912">MQMNHLCRCFMPIFICRVFLHENNVSYQASLLKAQKPNIWSWICDVKPTDSRENQSRADRSTLGLSLLEIRSNMVPPVQVSPLIKTARWSALLIGLIYGKQRYDYLKPIAAEERRIEEEEKKLREEQERIYKQLSEANSDTILK</sequence>
<keyword evidence="5 15" id="KW-0375">Hydrogen ion transport</keyword>
<keyword evidence="3 15" id="KW-0813">Transport</keyword>
<evidence type="ECO:0000256" key="12">
    <source>
        <dbReference type="ARBA" id="ARBA00057306"/>
    </source>
</evidence>
<evidence type="ECO:0000313" key="18">
    <source>
        <dbReference type="Proteomes" id="UP001108240"/>
    </source>
</evidence>
<evidence type="ECO:0000256" key="1">
    <source>
        <dbReference type="ARBA" id="ARBA00004273"/>
    </source>
</evidence>
<keyword evidence="8 15" id="KW-0406">Ion transport</keyword>
<evidence type="ECO:0000256" key="3">
    <source>
        <dbReference type="ARBA" id="ARBA00022448"/>
    </source>
</evidence>
<evidence type="ECO:0000256" key="9">
    <source>
        <dbReference type="ARBA" id="ARBA00023128"/>
    </source>
</evidence>
<evidence type="ECO:0000256" key="5">
    <source>
        <dbReference type="ARBA" id="ARBA00022781"/>
    </source>
</evidence>
<feature type="coiled-coil region" evidence="16">
    <location>
        <begin position="109"/>
        <end position="140"/>
    </location>
</feature>
<comment type="similarity">
    <text evidence="2 15">Belongs to the ATPase e subunit family.</text>
</comment>
<evidence type="ECO:0000256" key="13">
    <source>
        <dbReference type="ARBA" id="ARBA00064647"/>
    </source>
</evidence>
<comment type="subunit">
    <text evidence="15">F-type ATPases have 2 components, CF(1) - the catalytic core - and CF(0) - the membrane proton channel. CF(1) and CF(0) have multiple subunits.</text>
</comment>
<keyword evidence="6 15" id="KW-0999">Mitochondrion inner membrane</keyword>
<evidence type="ECO:0000256" key="15">
    <source>
        <dbReference type="RuleBase" id="RU367005"/>
    </source>
</evidence>
<evidence type="ECO:0000256" key="7">
    <source>
        <dbReference type="ARBA" id="ARBA00022990"/>
    </source>
</evidence>
<dbReference type="Ensembl" id="ENSCCRT00000017695.2">
    <property type="protein sequence ID" value="ENSCCRP00000016223.2"/>
    <property type="gene ID" value="ENSCCRG00000009111.2"/>
</dbReference>
<evidence type="ECO:0000256" key="8">
    <source>
        <dbReference type="ARBA" id="ARBA00023065"/>
    </source>
</evidence>
<keyword evidence="16" id="KW-0175">Coiled coil</keyword>
<keyword evidence="9 15" id="KW-0496">Mitochondrion</keyword>
<dbReference type="GO" id="GO:0005743">
    <property type="term" value="C:mitochondrial inner membrane"/>
    <property type="evidence" value="ECO:0007669"/>
    <property type="project" value="UniProtKB-SubCell"/>
</dbReference>
<dbReference type="Proteomes" id="UP001108240">
    <property type="component" value="Unplaced"/>
</dbReference>
<dbReference type="PANTHER" id="PTHR12427">
    <property type="entry name" value="ATP SYNTHASE E CHAIN, MITOCHONDRIAL"/>
    <property type="match status" value="1"/>
</dbReference>
<reference evidence="17" key="1">
    <citation type="submission" date="2025-08" db="UniProtKB">
        <authorList>
            <consortium name="Ensembl"/>
        </authorList>
    </citation>
    <scope>IDENTIFICATION</scope>
</reference>
<dbReference type="GeneTree" id="ENSGT00390000005102"/>
<proteinExistence type="inferred from homology"/>
<keyword evidence="18" id="KW-1185">Reference proteome</keyword>
<accession>A0A8C1ACY9</accession>
<comment type="subunit">
    <text evidence="13">Component of the ATP synthase complex composed at least of ATP5F1A/subunit alpha, ATP5F1B/subunit beta, ATP5MC1/subunit c (homooctomer), MT-ATP6/subunit a, MT-ATP8/subunit 8, ATP5ME/subunit e, ATP5MF/subunit f, ATP5MG/subunit g, ATP5MK/subunit k, ATP5MJ/subunit j, ATP5F1C/subunit gamma, ATP5F1D/subunit delta, ATP5F1E/subunit epsilon, ATP5PF/subunit F6, ATP5PB/subunit b, ATP5PD/subunit d, ATP5PO/subunit OSCP. ATP synthase complex consists of a soluble F(1) head domain (subunits alpha(3) and beta(3)) - the catalytic core - and a membrane F(0) domain - the membrane proton channel (subunits c, a, 8, e, f, g, k and j). These two domains are linked by a central stalk (subunits gamma, delta, and epsilon) rotating inside the F1 region and a stationary peripheral stalk (subunits F6, b, d, and OSCP).</text>
</comment>
<dbReference type="GO" id="GO:0015078">
    <property type="term" value="F:proton transmembrane transporter activity"/>
    <property type="evidence" value="ECO:0007669"/>
    <property type="project" value="InterPro"/>
</dbReference>
<evidence type="ECO:0000256" key="4">
    <source>
        <dbReference type="ARBA" id="ARBA00022547"/>
    </source>
</evidence>